<reference evidence="6" key="1">
    <citation type="submission" date="2021-11" db="EMBL/GenBank/DDBJ databases">
        <title>Jinshanibacter sp. isolated from one year old Eriocheir sinensis.</title>
        <authorList>
            <person name="Li J.-Y."/>
            <person name="He W."/>
            <person name="Gao T.-H."/>
        </authorList>
    </citation>
    <scope>NUCLEOTIDE SEQUENCE</scope>
    <source>
        <strain evidence="6">LJY008</strain>
    </source>
</reference>
<evidence type="ECO:0000313" key="6">
    <source>
        <dbReference type="EMBL" id="MCD1127043.1"/>
    </source>
</evidence>
<dbReference type="PANTHER" id="PTHR23407:SF1">
    <property type="entry name" value="5-FORMYLTETRAHYDROFOLATE CYCLO-LIGASE"/>
    <property type="match status" value="1"/>
</dbReference>
<keyword evidence="6" id="KW-0436">Ligase</keyword>
<dbReference type="Gene3D" id="3.40.50.10420">
    <property type="entry name" value="NagB/RpiA/CoA transferase-like"/>
    <property type="match status" value="1"/>
</dbReference>
<dbReference type="EC" id="6.3.3.2" evidence="5"/>
<evidence type="ECO:0000256" key="1">
    <source>
        <dbReference type="ARBA" id="ARBA00010638"/>
    </source>
</evidence>
<protein>
    <recommendedName>
        <fullName evidence="5">5-formyltetrahydrofolate cyclo-ligase</fullName>
        <ecNumber evidence="5">6.3.3.2</ecNumber>
    </recommendedName>
</protein>
<keyword evidence="5" id="KW-0460">Magnesium</keyword>
<evidence type="ECO:0000256" key="4">
    <source>
        <dbReference type="PIRSR" id="PIRSR006806-1"/>
    </source>
</evidence>
<evidence type="ECO:0000256" key="3">
    <source>
        <dbReference type="ARBA" id="ARBA00022840"/>
    </source>
</evidence>
<keyword evidence="2 4" id="KW-0547">Nucleotide-binding</keyword>
<keyword evidence="3 4" id="KW-0067">ATP-binding</keyword>
<evidence type="ECO:0000256" key="2">
    <source>
        <dbReference type="ARBA" id="ARBA00022741"/>
    </source>
</evidence>
<gene>
    <name evidence="6" type="ORF">LPW36_13740</name>
</gene>
<dbReference type="Proteomes" id="UP001139171">
    <property type="component" value="Unassembled WGS sequence"/>
</dbReference>
<evidence type="ECO:0000256" key="5">
    <source>
        <dbReference type="RuleBase" id="RU361279"/>
    </source>
</evidence>
<feature type="binding site" evidence="4">
    <location>
        <position position="59"/>
    </location>
    <ligand>
        <name>substrate</name>
    </ligand>
</feature>
<dbReference type="SUPFAM" id="SSF100950">
    <property type="entry name" value="NagB/RpiA/CoA transferase-like"/>
    <property type="match status" value="1"/>
</dbReference>
<dbReference type="GO" id="GO:0035999">
    <property type="term" value="P:tetrahydrofolate interconversion"/>
    <property type="evidence" value="ECO:0007669"/>
    <property type="project" value="TreeGrafter"/>
</dbReference>
<dbReference type="GO" id="GO:0046872">
    <property type="term" value="F:metal ion binding"/>
    <property type="evidence" value="ECO:0007669"/>
    <property type="project" value="UniProtKB-KW"/>
</dbReference>
<dbReference type="InterPro" id="IPR024185">
    <property type="entry name" value="FTHF_cligase-like_sf"/>
</dbReference>
<comment type="caution">
    <text evidence="6">The sequence shown here is derived from an EMBL/GenBank/DDBJ whole genome shotgun (WGS) entry which is preliminary data.</text>
</comment>
<sequence>MTFEISARQILRKKVRQLRNSLTPEQQYLAAQILCQKLCNHPEIKTAQHISLFLSFDGEVDTHPLIQALWQQNKSLYLPVLHPFSPGHLLFLHYTPETPMISHPFGIQEPRLNVQSVLPVSQLDVIITPLVAFDTQGNRLGMGGGYYDRTLKHWRNNNGSYPIGIAHDCQQVDALPYEDWDIPLPEIITPSRDWRW</sequence>
<dbReference type="PIRSF" id="PIRSF006806">
    <property type="entry name" value="FTHF_cligase"/>
    <property type="match status" value="1"/>
</dbReference>
<keyword evidence="7" id="KW-1185">Reference proteome</keyword>
<accession>A0A9X1MYL6</accession>
<comment type="similarity">
    <text evidence="1 5">Belongs to the 5-formyltetrahydrofolate cyclo-ligase family.</text>
</comment>
<feature type="binding site" evidence="4">
    <location>
        <position position="54"/>
    </location>
    <ligand>
        <name>substrate</name>
    </ligand>
</feature>
<dbReference type="InterPro" id="IPR002698">
    <property type="entry name" value="FTHF_cligase"/>
</dbReference>
<dbReference type="Pfam" id="PF01812">
    <property type="entry name" value="5-FTHF_cyc-lig"/>
    <property type="match status" value="1"/>
</dbReference>
<dbReference type="AlphaFoldDB" id="A0A9X1MYL6"/>
<proteinExistence type="inferred from homology"/>
<dbReference type="NCBIfam" id="TIGR02727">
    <property type="entry name" value="MTHFS_bact"/>
    <property type="match status" value="1"/>
</dbReference>
<comment type="catalytic activity">
    <reaction evidence="5">
        <text>(6S)-5-formyl-5,6,7,8-tetrahydrofolate + ATP = (6R)-5,10-methenyltetrahydrofolate + ADP + phosphate</text>
        <dbReference type="Rhea" id="RHEA:10488"/>
        <dbReference type="ChEBI" id="CHEBI:30616"/>
        <dbReference type="ChEBI" id="CHEBI:43474"/>
        <dbReference type="ChEBI" id="CHEBI:57455"/>
        <dbReference type="ChEBI" id="CHEBI:57457"/>
        <dbReference type="ChEBI" id="CHEBI:456216"/>
        <dbReference type="EC" id="6.3.3.2"/>
    </reaction>
</comment>
<feature type="binding site" evidence="4">
    <location>
        <begin position="139"/>
        <end position="147"/>
    </location>
    <ligand>
        <name>ATP</name>
        <dbReference type="ChEBI" id="CHEBI:30616"/>
    </ligand>
</feature>
<name>A0A9X1MYL6_9GAMM</name>
<comment type="cofactor">
    <cofactor evidence="5">
        <name>Mg(2+)</name>
        <dbReference type="ChEBI" id="CHEBI:18420"/>
    </cofactor>
</comment>
<dbReference type="GO" id="GO:0030272">
    <property type="term" value="F:5-formyltetrahydrofolate cyclo-ligase activity"/>
    <property type="evidence" value="ECO:0007669"/>
    <property type="project" value="UniProtKB-EC"/>
</dbReference>
<organism evidence="6 7">
    <name type="scientific">Limnobaculum eriocheiris</name>
    <dbReference type="NCBI Taxonomy" id="2897391"/>
    <lineage>
        <taxon>Bacteria</taxon>
        <taxon>Pseudomonadati</taxon>
        <taxon>Pseudomonadota</taxon>
        <taxon>Gammaproteobacteria</taxon>
        <taxon>Enterobacterales</taxon>
        <taxon>Budviciaceae</taxon>
        <taxon>Limnobaculum</taxon>
    </lineage>
</organism>
<dbReference type="EMBL" id="JAJNAG010000038">
    <property type="protein sequence ID" value="MCD1127043.1"/>
    <property type="molecule type" value="Genomic_DNA"/>
</dbReference>
<feature type="binding site" evidence="4">
    <location>
        <begin position="8"/>
        <end position="12"/>
    </location>
    <ligand>
        <name>ATP</name>
        <dbReference type="ChEBI" id="CHEBI:30616"/>
    </ligand>
</feature>
<keyword evidence="5" id="KW-0479">Metal-binding</keyword>
<dbReference type="GO" id="GO:0009396">
    <property type="term" value="P:folic acid-containing compound biosynthetic process"/>
    <property type="evidence" value="ECO:0007669"/>
    <property type="project" value="TreeGrafter"/>
</dbReference>
<dbReference type="InterPro" id="IPR037171">
    <property type="entry name" value="NagB/RpiA_transferase-like"/>
</dbReference>
<evidence type="ECO:0000313" key="7">
    <source>
        <dbReference type="Proteomes" id="UP001139171"/>
    </source>
</evidence>
<dbReference type="RefSeq" id="WP_230610529.1">
    <property type="nucleotide sequence ID" value="NZ_JAJNAG010000038.1"/>
</dbReference>
<dbReference type="GO" id="GO:0005524">
    <property type="term" value="F:ATP binding"/>
    <property type="evidence" value="ECO:0007669"/>
    <property type="project" value="UniProtKB-KW"/>
</dbReference>
<dbReference type="PANTHER" id="PTHR23407">
    <property type="entry name" value="ATPASE INHIBITOR/5-FORMYLTETRAHYDROFOLATE CYCLO-LIGASE"/>
    <property type="match status" value="1"/>
</dbReference>